<evidence type="ECO:0000313" key="7">
    <source>
        <dbReference type="EMBL" id="KIY68820.1"/>
    </source>
</evidence>
<dbReference type="InterPro" id="IPR050869">
    <property type="entry name" value="H3K4_H4K5_MeTrfase"/>
</dbReference>
<dbReference type="Pfam" id="PF01753">
    <property type="entry name" value="zf-MYND"/>
    <property type="match status" value="1"/>
</dbReference>
<dbReference type="STRING" id="1314674.A0A0D7BF36"/>
<gene>
    <name evidence="7" type="ORF">CYLTODRAFT_436435</name>
</gene>
<feature type="domain" description="SET" evidence="5">
    <location>
        <begin position="40"/>
        <end position="297"/>
    </location>
</feature>
<dbReference type="SMART" id="SM00317">
    <property type="entry name" value="SET"/>
    <property type="match status" value="1"/>
</dbReference>
<evidence type="ECO:0000313" key="8">
    <source>
        <dbReference type="Proteomes" id="UP000054007"/>
    </source>
</evidence>
<reference evidence="7 8" key="1">
    <citation type="journal article" date="2015" name="Fungal Genet. Biol.">
        <title>Evolution of novel wood decay mechanisms in Agaricales revealed by the genome sequences of Fistulina hepatica and Cylindrobasidium torrendii.</title>
        <authorList>
            <person name="Floudas D."/>
            <person name="Held B.W."/>
            <person name="Riley R."/>
            <person name="Nagy L.G."/>
            <person name="Koehler G."/>
            <person name="Ransdell A.S."/>
            <person name="Younus H."/>
            <person name="Chow J."/>
            <person name="Chiniquy J."/>
            <person name="Lipzen A."/>
            <person name="Tritt A."/>
            <person name="Sun H."/>
            <person name="Haridas S."/>
            <person name="LaButti K."/>
            <person name="Ohm R.A."/>
            <person name="Kues U."/>
            <person name="Blanchette R.A."/>
            <person name="Grigoriev I.V."/>
            <person name="Minto R.E."/>
            <person name="Hibbett D.S."/>
        </authorList>
    </citation>
    <scope>NUCLEOTIDE SEQUENCE [LARGE SCALE GENOMIC DNA]</scope>
    <source>
        <strain evidence="7 8">FP15055 ss-10</strain>
    </source>
</reference>
<dbReference type="OrthoDB" id="265717at2759"/>
<dbReference type="Proteomes" id="UP000054007">
    <property type="component" value="Unassembled WGS sequence"/>
</dbReference>
<evidence type="ECO:0000256" key="2">
    <source>
        <dbReference type="ARBA" id="ARBA00022771"/>
    </source>
</evidence>
<evidence type="ECO:0000259" key="6">
    <source>
        <dbReference type="PROSITE" id="PS50865"/>
    </source>
</evidence>
<dbReference type="PANTHER" id="PTHR12197">
    <property type="entry name" value="HISTONE-LYSINE N-METHYLTRANSFERASE SMYD"/>
    <property type="match status" value="1"/>
</dbReference>
<dbReference type="PROSITE" id="PS50280">
    <property type="entry name" value="SET"/>
    <property type="match status" value="1"/>
</dbReference>
<evidence type="ECO:0000259" key="5">
    <source>
        <dbReference type="PROSITE" id="PS50280"/>
    </source>
</evidence>
<keyword evidence="2 4" id="KW-0863">Zinc-finger</keyword>
<name>A0A0D7BF36_9AGAR</name>
<dbReference type="PANTHER" id="PTHR12197:SF251">
    <property type="entry name" value="EG:BACR7C10.4 PROTEIN"/>
    <property type="match status" value="1"/>
</dbReference>
<accession>A0A0D7BF36</accession>
<dbReference type="AlphaFoldDB" id="A0A0D7BF36"/>
<dbReference type="SUPFAM" id="SSF82199">
    <property type="entry name" value="SET domain"/>
    <property type="match status" value="1"/>
</dbReference>
<dbReference type="PROSITE" id="PS50865">
    <property type="entry name" value="ZF_MYND_2"/>
    <property type="match status" value="1"/>
</dbReference>
<dbReference type="EMBL" id="KN880495">
    <property type="protein sequence ID" value="KIY68820.1"/>
    <property type="molecule type" value="Genomic_DNA"/>
</dbReference>
<keyword evidence="1" id="KW-0479">Metal-binding</keyword>
<dbReference type="SUPFAM" id="SSF144232">
    <property type="entry name" value="HIT/MYND zinc finger-like"/>
    <property type="match status" value="1"/>
</dbReference>
<dbReference type="InterPro" id="IPR001214">
    <property type="entry name" value="SET_dom"/>
</dbReference>
<dbReference type="Pfam" id="PF00856">
    <property type="entry name" value="SET"/>
    <property type="match status" value="1"/>
</dbReference>
<feature type="domain" description="MYND-type" evidence="6">
    <location>
        <begin position="85"/>
        <end position="125"/>
    </location>
</feature>
<evidence type="ECO:0000256" key="4">
    <source>
        <dbReference type="PROSITE-ProRule" id="PRU00134"/>
    </source>
</evidence>
<dbReference type="InterPro" id="IPR046341">
    <property type="entry name" value="SET_dom_sf"/>
</dbReference>
<dbReference type="InterPro" id="IPR002893">
    <property type="entry name" value="Znf_MYND"/>
</dbReference>
<keyword evidence="8" id="KW-1185">Reference proteome</keyword>
<protein>
    <submittedName>
        <fullName evidence="7">SET domain-containing protein</fullName>
    </submittedName>
</protein>
<sequence length="556" mass="60600">MSFSDLRKSRKTQSFVGIPAKQEASEPVVTAPDLHKNLPSHLEVRTTQHAGRGLYAVADIPIGSIILATRPHVAVLSTPHLENHCSHCFGAESPQGLKRCTQCLRVRYCDATCQSKDWSLHKHECPALQRWEEAVPSADMPQVPSDAVRAIARILWLRQKKGFDSVMSRELDAMQSHRQTLPVSSAEIHTHLSHALVQYLGLRSPQDLAQFNIHSAADLLDITSRFTTNTFTVMDTVLSPLGASVSPTVALFNHSCQPNAVVVFPRAQRTPRLSEPQMQVIALRHISAGEEVLSAYIDITMPRAIRQEALKETYNFDCKCTLCTNPPAVCPQESMYCPKACGGVCPLPTEDNPLAMCTQCKSAVRDTDQVLDGVRVGQEALDKATALQFTDPAKSLQLTSKLIPILTSVGLTPSAHPLLALCQLQKSFPLPEPLTQDALDDAIRVTSKAVTGLVGILPEVHPVVGITLFELAKLLAVDEPEPRDTQVAVFPPSGPPRLKLAYDTLLRARASLLCGMGVQSEGGQVGAEVREMLVALEHEIAVWKDGVKNVLADIPK</sequence>
<dbReference type="GO" id="GO:0005634">
    <property type="term" value="C:nucleus"/>
    <property type="evidence" value="ECO:0007669"/>
    <property type="project" value="TreeGrafter"/>
</dbReference>
<proteinExistence type="predicted"/>
<dbReference type="GO" id="GO:0008270">
    <property type="term" value="F:zinc ion binding"/>
    <property type="evidence" value="ECO:0007669"/>
    <property type="project" value="UniProtKB-KW"/>
</dbReference>
<evidence type="ECO:0000256" key="1">
    <source>
        <dbReference type="ARBA" id="ARBA00022723"/>
    </source>
</evidence>
<dbReference type="Gene3D" id="6.10.140.2220">
    <property type="match status" value="1"/>
</dbReference>
<organism evidence="7 8">
    <name type="scientific">Cylindrobasidium torrendii FP15055 ss-10</name>
    <dbReference type="NCBI Taxonomy" id="1314674"/>
    <lineage>
        <taxon>Eukaryota</taxon>
        <taxon>Fungi</taxon>
        <taxon>Dikarya</taxon>
        <taxon>Basidiomycota</taxon>
        <taxon>Agaricomycotina</taxon>
        <taxon>Agaricomycetes</taxon>
        <taxon>Agaricomycetidae</taxon>
        <taxon>Agaricales</taxon>
        <taxon>Marasmiineae</taxon>
        <taxon>Physalacriaceae</taxon>
        <taxon>Cylindrobasidium</taxon>
    </lineage>
</organism>
<keyword evidence="3" id="KW-0862">Zinc</keyword>
<evidence type="ECO:0000256" key="3">
    <source>
        <dbReference type="ARBA" id="ARBA00022833"/>
    </source>
</evidence>
<dbReference type="Gene3D" id="1.10.220.160">
    <property type="match status" value="1"/>
</dbReference>
<dbReference type="Gene3D" id="2.170.270.10">
    <property type="entry name" value="SET domain"/>
    <property type="match status" value="1"/>
</dbReference>